<dbReference type="OrthoDB" id="7427125at2759"/>
<organism evidence="1 2">
    <name type="scientific">Parnassius apollo</name>
    <name type="common">Apollo butterfly</name>
    <name type="synonym">Papilio apollo</name>
    <dbReference type="NCBI Taxonomy" id="110799"/>
    <lineage>
        <taxon>Eukaryota</taxon>
        <taxon>Metazoa</taxon>
        <taxon>Ecdysozoa</taxon>
        <taxon>Arthropoda</taxon>
        <taxon>Hexapoda</taxon>
        <taxon>Insecta</taxon>
        <taxon>Pterygota</taxon>
        <taxon>Neoptera</taxon>
        <taxon>Endopterygota</taxon>
        <taxon>Lepidoptera</taxon>
        <taxon>Glossata</taxon>
        <taxon>Ditrysia</taxon>
        <taxon>Papilionoidea</taxon>
        <taxon>Papilionidae</taxon>
        <taxon>Parnassiinae</taxon>
        <taxon>Parnassini</taxon>
        <taxon>Parnassius</taxon>
        <taxon>Parnassius</taxon>
    </lineage>
</organism>
<evidence type="ECO:0000313" key="2">
    <source>
        <dbReference type="Proteomes" id="UP000691718"/>
    </source>
</evidence>
<evidence type="ECO:0000313" key="1">
    <source>
        <dbReference type="EMBL" id="CAG5041210.1"/>
    </source>
</evidence>
<dbReference type="EMBL" id="CAJQZP010001359">
    <property type="protein sequence ID" value="CAG5041210.1"/>
    <property type="molecule type" value="Genomic_DNA"/>
</dbReference>
<dbReference type="Proteomes" id="UP000691718">
    <property type="component" value="Unassembled WGS sequence"/>
</dbReference>
<keyword evidence="2" id="KW-1185">Reference proteome</keyword>
<reference evidence="1" key="1">
    <citation type="submission" date="2021-04" db="EMBL/GenBank/DDBJ databases">
        <authorList>
            <person name="Tunstrom K."/>
        </authorList>
    </citation>
    <scope>NUCLEOTIDE SEQUENCE</scope>
</reference>
<name>A0A8S3XYD7_PARAO</name>
<dbReference type="AlphaFoldDB" id="A0A8S3XYD7"/>
<proteinExistence type="predicted"/>
<comment type="caution">
    <text evidence="1">The sequence shown here is derived from an EMBL/GenBank/DDBJ whole genome shotgun (WGS) entry which is preliminary data.</text>
</comment>
<protein>
    <submittedName>
        <fullName evidence="1">(apollo) hypothetical protein</fullName>
    </submittedName>
</protein>
<accession>A0A8S3XYD7</accession>
<sequence>MMDYPTEYSLNVPLVDYIEHYSLVENAQLEIVDVPDFFTTFDVPSENANIISNTHSLKIIDNVRVYDSSMLENFNGTYIENCDLISNFSDNFGDPKLVPYSSSSENDSDIAIIPCLRRVNSEKDELK</sequence>
<gene>
    <name evidence="1" type="ORF">PAPOLLO_LOCUS22055</name>
</gene>